<keyword evidence="3" id="KW-0805">Transcription regulation</keyword>
<keyword evidence="5" id="KW-0539">Nucleus</keyword>
<comment type="similarity">
    <text evidence="2">Belongs to the TAF11 family.</text>
</comment>
<sequence>MDPTQQQVAPSLKRMNSSSSTTSNSSRSAKRPKLAKSNTIPVPARNTKRVTTPSSTSINVPSLPSNSRPIRGGAPSSVTVSNSNRRGSGRRSRQQSISMPDSTFTTPSPLTPGSPTTPREYYNSVPPTPRDGEMSEQQSFGDEDGKERREEGEEDEEEGDELVEYDWHVQAQMQGRSKEELKALLDNFSEEQLQRYEVFRRSALNRANVKRLVSQVLNQPCSQTLGFVVAGFTKVFVGEIIELARRVQSELGESGPLTPEHLREAHRRYKKEAGHANALYKKRLFYH</sequence>
<evidence type="ECO:0000256" key="7">
    <source>
        <dbReference type="SAM" id="MobiDB-lite"/>
    </source>
</evidence>
<proteinExistence type="inferred from homology"/>
<evidence type="ECO:0000256" key="6">
    <source>
        <dbReference type="ARBA" id="ARBA00072882"/>
    </source>
</evidence>
<dbReference type="FunFam" id="1.10.20.10:FF:000061">
    <property type="entry name" value="TFIID subunit"/>
    <property type="match status" value="1"/>
</dbReference>
<dbReference type="InterPro" id="IPR045127">
    <property type="entry name" value="TAF11-like"/>
</dbReference>
<dbReference type="Pfam" id="PF04719">
    <property type="entry name" value="TAFII28"/>
    <property type="match status" value="1"/>
</dbReference>
<dbReference type="InterPro" id="IPR006809">
    <property type="entry name" value="TAFII28_dom"/>
</dbReference>
<evidence type="ECO:0000256" key="5">
    <source>
        <dbReference type="ARBA" id="ARBA00023242"/>
    </source>
</evidence>
<evidence type="ECO:0000256" key="2">
    <source>
        <dbReference type="ARBA" id="ARBA00009788"/>
    </source>
</evidence>
<dbReference type="CDD" id="cd08048">
    <property type="entry name" value="HFD_TAF11"/>
    <property type="match status" value="1"/>
</dbReference>
<feature type="compositionally biased region" description="Low complexity" evidence="7">
    <location>
        <begin position="94"/>
        <end position="118"/>
    </location>
</feature>
<reference evidence="9" key="1">
    <citation type="submission" date="2021-06" db="EMBL/GenBank/DDBJ databases">
        <authorList>
            <person name="Kallberg Y."/>
            <person name="Tangrot J."/>
            <person name="Rosling A."/>
        </authorList>
    </citation>
    <scope>NUCLEOTIDE SEQUENCE</scope>
    <source>
        <strain evidence="9">BR232B</strain>
    </source>
</reference>
<comment type="subcellular location">
    <subcellularLocation>
        <location evidence="1">Nucleus</location>
    </subcellularLocation>
</comment>
<gene>
    <name evidence="9" type="ORF">PBRASI_LOCUS9802</name>
</gene>
<dbReference type="Proteomes" id="UP000789739">
    <property type="component" value="Unassembled WGS sequence"/>
</dbReference>
<dbReference type="SUPFAM" id="SSF47113">
    <property type="entry name" value="Histone-fold"/>
    <property type="match status" value="1"/>
</dbReference>
<accession>A0A9N9DJU9</accession>
<feature type="compositionally biased region" description="Acidic residues" evidence="7">
    <location>
        <begin position="152"/>
        <end position="163"/>
    </location>
</feature>
<dbReference type="InterPro" id="IPR009072">
    <property type="entry name" value="Histone-fold"/>
</dbReference>
<evidence type="ECO:0000256" key="1">
    <source>
        <dbReference type="ARBA" id="ARBA00004123"/>
    </source>
</evidence>
<protein>
    <recommendedName>
        <fullName evidence="6">Transcription initiation factor TFIID subunit 11</fullName>
    </recommendedName>
</protein>
<comment type="caution">
    <text evidence="9">The sequence shown here is derived from an EMBL/GenBank/DDBJ whole genome shotgun (WGS) entry which is preliminary data.</text>
</comment>
<feature type="compositionally biased region" description="Low complexity" evidence="7">
    <location>
        <begin position="16"/>
        <end position="27"/>
    </location>
</feature>
<dbReference type="PANTHER" id="PTHR13218">
    <property type="entry name" value="TRANSCRIPTION INITIATION FACTOR TFIID SUBUNIT 11-RELATED"/>
    <property type="match status" value="1"/>
</dbReference>
<dbReference type="GO" id="GO:0051123">
    <property type="term" value="P:RNA polymerase II preinitiation complex assembly"/>
    <property type="evidence" value="ECO:0007669"/>
    <property type="project" value="InterPro"/>
</dbReference>
<evidence type="ECO:0000256" key="4">
    <source>
        <dbReference type="ARBA" id="ARBA00023163"/>
    </source>
</evidence>
<evidence type="ECO:0000259" key="8">
    <source>
        <dbReference type="Pfam" id="PF04719"/>
    </source>
</evidence>
<keyword evidence="10" id="KW-1185">Reference proteome</keyword>
<name>A0A9N9DJU9_9GLOM</name>
<dbReference type="GO" id="GO:0046982">
    <property type="term" value="F:protein heterodimerization activity"/>
    <property type="evidence" value="ECO:0007669"/>
    <property type="project" value="InterPro"/>
</dbReference>
<dbReference type="PANTHER" id="PTHR13218:SF8">
    <property type="entry name" value="TRANSCRIPTION INITIATION FACTOR TFIID SUBUNIT 11"/>
    <property type="match status" value="1"/>
</dbReference>
<dbReference type="Gene3D" id="1.10.20.10">
    <property type="entry name" value="Histone, subunit A"/>
    <property type="match status" value="1"/>
</dbReference>
<dbReference type="GO" id="GO:0005669">
    <property type="term" value="C:transcription factor TFIID complex"/>
    <property type="evidence" value="ECO:0007669"/>
    <property type="project" value="InterPro"/>
</dbReference>
<organism evidence="9 10">
    <name type="scientific">Paraglomus brasilianum</name>
    <dbReference type="NCBI Taxonomy" id="144538"/>
    <lineage>
        <taxon>Eukaryota</taxon>
        <taxon>Fungi</taxon>
        <taxon>Fungi incertae sedis</taxon>
        <taxon>Mucoromycota</taxon>
        <taxon>Glomeromycotina</taxon>
        <taxon>Glomeromycetes</taxon>
        <taxon>Paraglomerales</taxon>
        <taxon>Paraglomeraceae</taxon>
        <taxon>Paraglomus</taxon>
    </lineage>
</organism>
<feature type="region of interest" description="Disordered" evidence="7">
    <location>
        <begin position="1"/>
        <end position="163"/>
    </location>
</feature>
<evidence type="ECO:0000256" key="3">
    <source>
        <dbReference type="ARBA" id="ARBA00023015"/>
    </source>
</evidence>
<feature type="domain" description="TAFII28-like protein" evidence="8">
    <location>
        <begin position="184"/>
        <end position="268"/>
    </location>
</feature>
<dbReference type="AlphaFoldDB" id="A0A9N9DJU9"/>
<dbReference type="GO" id="GO:0016251">
    <property type="term" value="F:RNA polymerase II general transcription initiation factor activity"/>
    <property type="evidence" value="ECO:0007669"/>
    <property type="project" value="TreeGrafter"/>
</dbReference>
<dbReference type="EMBL" id="CAJVPI010002348">
    <property type="protein sequence ID" value="CAG8641563.1"/>
    <property type="molecule type" value="Genomic_DNA"/>
</dbReference>
<evidence type="ECO:0000313" key="9">
    <source>
        <dbReference type="EMBL" id="CAG8641563.1"/>
    </source>
</evidence>
<keyword evidence="4" id="KW-0804">Transcription</keyword>
<feature type="compositionally biased region" description="Polar residues" evidence="7">
    <location>
        <begin position="49"/>
        <end position="68"/>
    </location>
</feature>
<dbReference type="OrthoDB" id="28335at2759"/>
<evidence type="ECO:0000313" key="10">
    <source>
        <dbReference type="Proteomes" id="UP000789739"/>
    </source>
</evidence>